<accession>A0A371WZY9</accession>
<dbReference type="SUPFAM" id="SSF51230">
    <property type="entry name" value="Single hybrid motif"/>
    <property type="match status" value="1"/>
</dbReference>
<name>A0A371WZY9_9HYPH</name>
<dbReference type="NCBIfam" id="TIGR00531">
    <property type="entry name" value="BCCP"/>
    <property type="match status" value="1"/>
</dbReference>
<dbReference type="InterPro" id="IPR011053">
    <property type="entry name" value="Single_hybrid_motif"/>
</dbReference>
<dbReference type="InterPro" id="IPR050709">
    <property type="entry name" value="Biotin_Carboxyl_Carrier/Decarb"/>
</dbReference>
<keyword evidence="8 9" id="KW-0092">Biotin</keyword>
<keyword evidence="5 9" id="KW-0276">Fatty acid metabolism</keyword>
<comment type="caution">
    <text evidence="12">The sequence shown here is derived from an EMBL/GenBank/DDBJ whole genome shotgun (WGS) entry which is preliminary data.</text>
</comment>
<dbReference type="PANTHER" id="PTHR45266:SF3">
    <property type="entry name" value="OXALOACETATE DECARBOXYLASE ALPHA CHAIN"/>
    <property type="match status" value="1"/>
</dbReference>
<evidence type="ECO:0000256" key="10">
    <source>
        <dbReference type="SAM" id="MobiDB-lite"/>
    </source>
</evidence>
<dbReference type="FunFam" id="2.40.50.100:FF:000003">
    <property type="entry name" value="Acetyl-CoA carboxylase biotin carboxyl carrier protein"/>
    <property type="match status" value="1"/>
</dbReference>
<feature type="region of interest" description="Disordered" evidence="10">
    <location>
        <begin position="56"/>
        <end position="96"/>
    </location>
</feature>
<keyword evidence="13" id="KW-1185">Reference proteome</keyword>
<dbReference type="AlphaFoldDB" id="A0A371WZY9"/>
<evidence type="ECO:0000256" key="1">
    <source>
        <dbReference type="ARBA" id="ARBA00003761"/>
    </source>
</evidence>
<dbReference type="RefSeq" id="WP_116684285.1">
    <property type="nucleotide sequence ID" value="NZ_QURL01000007.1"/>
</dbReference>
<evidence type="ECO:0000256" key="5">
    <source>
        <dbReference type="ARBA" id="ARBA00022832"/>
    </source>
</evidence>
<feature type="domain" description="Lipoyl-binding" evidence="11">
    <location>
        <begin position="85"/>
        <end position="161"/>
    </location>
</feature>
<dbReference type="PRINTS" id="PR01071">
    <property type="entry name" value="ACOABIOTINCC"/>
</dbReference>
<keyword evidence="4 9" id="KW-0444">Lipid biosynthesis</keyword>
<dbReference type="EMBL" id="QURL01000007">
    <property type="protein sequence ID" value="RFC62344.1"/>
    <property type="molecule type" value="Genomic_DNA"/>
</dbReference>
<evidence type="ECO:0000256" key="8">
    <source>
        <dbReference type="ARBA" id="ARBA00023267"/>
    </source>
</evidence>
<evidence type="ECO:0000256" key="3">
    <source>
        <dbReference type="ARBA" id="ARBA00017562"/>
    </source>
</evidence>
<dbReference type="CDD" id="cd06850">
    <property type="entry name" value="biotinyl_domain"/>
    <property type="match status" value="1"/>
</dbReference>
<sequence length="161" mass="17459">MSDKSLDPDLVRELAAILKESDLTEIEVERDALRIRLTRQIEQAAPVYYQQPQYQSALAPQMPQSSSAPAPQQNAVPAAQAQPSEGAVSSPMVGTVYHAPSPGSKNFVEIGQSVKEGDTLCIIEAMKTMNNIPSPRSGTVRQILVENAQPVEFGEPLFVID</sequence>
<keyword evidence="7 9" id="KW-0275">Fatty acid biosynthesis</keyword>
<comment type="pathway">
    <text evidence="2 9">Lipid metabolism; fatty acid biosynthesis.</text>
</comment>
<proteinExistence type="predicted"/>
<dbReference type="GO" id="GO:0003989">
    <property type="term" value="F:acetyl-CoA carboxylase activity"/>
    <property type="evidence" value="ECO:0007669"/>
    <property type="project" value="InterPro"/>
</dbReference>
<dbReference type="PANTHER" id="PTHR45266">
    <property type="entry name" value="OXALOACETATE DECARBOXYLASE ALPHA CHAIN"/>
    <property type="match status" value="1"/>
</dbReference>
<dbReference type="GO" id="GO:0006633">
    <property type="term" value="P:fatty acid biosynthetic process"/>
    <property type="evidence" value="ECO:0007669"/>
    <property type="project" value="UniProtKB-UniPathway"/>
</dbReference>
<feature type="compositionally biased region" description="Low complexity" evidence="10">
    <location>
        <begin position="56"/>
        <end position="84"/>
    </location>
</feature>
<protein>
    <recommendedName>
        <fullName evidence="3 9">Biotin carboxyl carrier protein of acetyl-CoA carboxylase</fullName>
    </recommendedName>
</protein>
<dbReference type="UniPathway" id="UPA00094"/>
<evidence type="ECO:0000259" key="11">
    <source>
        <dbReference type="PROSITE" id="PS50968"/>
    </source>
</evidence>
<evidence type="ECO:0000256" key="2">
    <source>
        <dbReference type="ARBA" id="ARBA00005194"/>
    </source>
</evidence>
<evidence type="ECO:0000256" key="6">
    <source>
        <dbReference type="ARBA" id="ARBA00023098"/>
    </source>
</evidence>
<reference evidence="12 13" key="1">
    <citation type="submission" date="2018-08" db="EMBL/GenBank/DDBJ databases">
        <title>Fulvimarina sp. 85, whole genome shotgun sequence.</title>
        <authorList>
            <person name="Tuo L."/>
        </authorList>
    </citation>
    <scope>NUCLEOTIDE SEQUENCE [LARGE SCALE GENOMIC DNA]</scope>
    <source>
        <strain evidence="12 13">85</strain>
    </source>
</reference>
<evidence type="ECO:0000256" key="4">
    <source>
        <dbReference type="ARBA" id="ARBA00022516"/>
    </source>
</evidence>
<dbReference type="InterPro" id="IPR001249">
    <property type="entry name" value="AcCoA_biotinCC"/>
</dbReference>
<dbReference type="Proteomes" id="UP000264310">
    <property type="component" value="Unassembled WGS sequence"/>
</dbReference>
<evidence type="ECO:0000256" key="7">
    <source>
        <dbReference type="ARBA" id="ARBA00023160"/>
    </source>
</evidence>
<dbReference type="GO" id="GO:0009317">
    <property type="term" value="C:acetyl-CoA carboxylase complex"/>
    <property type="evidence" value="ECO:0007669"/>
    <property type="project" value="InterPro"/>
</dbReference>
<dbReference type="PROSITE" id="PS50968">
    <property type="entry name" value="BIOTINYL_LIPOYL"/>
    <property type="match status" value="1"/>
</dbReference>
<evidence type="ECO:0000313" key="12">
    <source>
        <dbReference type="EMBL" id="RFC62344.1"/>
    </source>
</evidence>
<comment type="function">
    <text evidence="1 9">This protein is a component of the acetyl coenzyme A carboxylase complex; first, biotin carboxylase catalyzes the carboxylation of the carrier protein and then the transcarboxylase transfers the carboxyl group to form malonyl-CoA.</text>
</comment>
<dbReference type="InterPro" id="IPR001882">
    <property type="entry name" value="Biotin_BS"/>
</dbReference>
<dbReference type="Gene3D" id="2.40.50.100">
    <property type="match status" value="1"/>
</dbReference>
<dbReference type="Pfam" id="PF00364">
    <property type="entry name" value="Biotin_lipoyl"/>
    <property type="match status" value="1"/>
</dbReference>
<dbReference type="InterPro" id="IPR000089">
    <property type="entry name" value="Biotin_lipoyl"/>
</dbReference>
<organism evidence="12 13">
    <name type="scientific">Fulvimarina endophytica</name>
    <dbReference type="NCBI Taxonomy" id="2293836"/>
    <lineage>
        <taxon>Bacteria</taxon>
        <taxon>Pseudomonadati</taxon>
        <taxon>Pseudomonadota</taxon>
        <taxon>Alphaproteobacteria</taxon>
        <taxon>Hyphomicrobiales</taxon>
        <taxon>Aurantimonadaceae</taxon>
        <taxon>Fulvimarina</taxon>
    </lineage>
</organism>
<gene>
    <name evidence="12" type="primary">accB</name>
    <name evidence="12" type="ORF">DYI37_16040</name>
</gene>
<evidence type="ECO:0000256" key="9">
    <source>
        <dbReference type="RuleBase" id="RU364072"/>
    </source>
</evidence>
<dbReference type="PROSITE" id="PS00188">
    <property type="entry name" value="BIOTIN"/>
    <property type="match status" value="1"/>
</dbReference>
<keyword evidence="6 9" id="KW-0443">Lipid metabolism</keyword>
<dbReference type="OrthoDB" id="9811735at2"/>
<evidence type="ECO:0000313" key="13">
    <source>
        <dbReference type="Proteomes" id="UP000264310"/>
    </source>
</evidence>